<dbReference type="PANTHER" id="PTHR34476:SF1">
    <property type="entry name" value="DNA-DIRECTED RNA POLYMERASE SUBUNIT OMEGA"/>
    <property type="match status" value="1"/>
</dbReference>
<sequence>MLYPSINDLLNKADSRYCLVNEVSKRARQLVEGSDKMVETVEEKPVSVATFEVFEEKVTYKTTYFEDFMLNEMEEASKDNNEVK</sequence>
<dbReference type="GO" id="GO:0003677">
    <property type="term" value="F:DNA binding"/>
    <property type="evidence" value="ECO:0007669"/>
    <property type="project" value="UniProtKB-UniRule"/>
</dbReference>
<organism evidence="11 12">
    <name type="scientific">Acetoanaerobium noterae</name>
    <dbReference type="NCBI Taxonomy" id="745369"/>
    <lineage>
        <taxon>Bacteria</taxon>
        <taxon>Bacillati</taxon>
        <taxon>Bacillota</taxon>
        <taxon>Clostridia</taxon>
        <taxon>Peptostreptococcales</taxon>
        <taxon>Filifactoraceae</taxon>
        <taxon>Acetoanaerobium</taxon>
    </lineage>
</organism>
<comment type="similarity">
    <text evidence="1 10">Belongs to the RNA polymerase subunit omega family.</text>
</comment>
<evidence type="ECO:0000256" key="5">
    <source>
        <dbReference type="ARBA" id="ARBA00022679"/>
    </source>
</evidence>
<dbReference type="Gene3D" id="3.90.940.10">
    <property type="match status" value="1"/>
</dbReference>
<protein>
    <recommendedName>
        <fullName evidence="3 10">DNA-directed RNA polymerase subunit omega</fullName>
        <shortName evidence="10">RNAP omega subunit</shortName>
        <ecNumber evidence="2 10">2.7.7.6</ecNumber>
    </recommendedName>
    <alternativeName>
        <fullName evidence="10">RNA polymerase omega subunit</fullName>
    </alternativeName>
    <alternativeName>
        <fullName evidence="8 10">Transcriptase subunit omega</fullName>
    </alternativeName>
</protein>
<dbReference type="SMART" id="SM01409">
    <property type="entry name" value="RNA_pol_Rpb6"/>
    <property type="match status" value="1"/>
</dbReference>
<dbReference type="Pfam" id="PF01192">
    <property type="entry name" value="RNA_pol_Rpb6"/>
    <property type="match status" value="1"/>
</dbReference>
<dbReference type="EC" id="2.7.7.6" evidence="2 10"/>
<dbReference type="SUPFAM" id="SSF63562">
    <property type="entry name" value="RPB6/omega subunit-like"/>
    <property type="match status" value="1"/>
</dbReference>
<dbReference type="InterPro" id="IPR006110">
    <property type="entry name" value="Pol_omega/Rpo6/RPB6"/>
</dbReference>
<evidence type="ECO:0000256" key="10">
    <source>
        <dbReference type="HAMAP-Rule" id="MF_00366"/>
    </source>
</evidence>
<comment type="catalytic activity">
    <reaction evidence="9 10">
        <text>RNA(n) + a ribonucleoside 5'-triphosphate = RNA(n+1) + diphosphate</text>
        <dbReference type="Rhea" id="RHEA:21248"/>
        <dbReference type="Rhea" id="RHEA-COMP:14527"/>
        <dbReference type="Rhea" id="RHEA-COMP:17342"/>
        <dbReference type="ChEBI" id="CHEBI:33019"/>
        <dbReference type="ChEBI" id="CHEBI:61557"/>
        <dbReference type="ChEBI" id="CHEBI:140395"/>
        <dbReference type="EC" id="2.7.7.6"/>
    </reaction>
</comment>
<dbReference type="GO" id="GO:0003899">
    <property type="term" value="F:DNA-directed RNA polymerase activity"/>
    <property type="evidence" value="ECO:0007669"/>
    <property type="project" value="UniProtKB-UniRule"/>
</dbReference>
<evidence type="ECO:0000256" key="7">
    <source>
        <dbReference type="ARBA" id="ARBA00023163"/>
    </source>
</evidence>
<name>A0A1T4ZZZ4_9FIRM</name>
<dbReference type="HAMAP" id="MF_00366">
    <property type="entry name" value="RNApol_bact_RpoZ"/>
    <property type="match status" value="1"/>
</dbReference>
<dbReference type="Proteomes" id="UP000243406">
    <property type="component" value="Unassembled WGS sequence"/>
</dbReference>
<evidence type="ECO:0000313" key="11">
    <source>
        <dbReference type="EMBL" id="SKB28175.1"/>
    </source>
</evidence>
<evidence type="ECO:0000256" key="2">
    <source>
        <dbReference type="ARBA" id="ARBA00012418"/>
    </source>
</evidence>
<comment type="function">
    <text evidence="10">Promotes RNA polymerase assembly. Latches the N- and C-terminal regions of the beta' subunit thereby facilitating its interaction with the beta and alpha subunits.</text>
</comment>
<dbReference type="GO" id="GO:0000428">
    <property type="term" value="C:DNA-directed RNA polymerase complex"/>
    <property type="evidence" value="ECO:0007669"/>
    <property type="project" value="UniProtKB-KW"/>
</dbReference>
<comment type="subunit">
    <text evidence="10">The RNAP catalytic core consists of 2 alpha, 1 beta, 1 beta' and 1 omega subunit. When a sigma factor is associated with the core the holoenzyme is formed, which can initiate transcription.</text>
</comment>
<dbReference type="InterPro" id="IPR036161">
    <property type="entry name" value="RPB6/omega-like_sf"/>
</dbReference>
<keyword evidence="7 10" id="KW-0804">Transcription</keyword>
<reference evidence="12" key="1">
    <citation type="submission" date="2017-02" db="EMBL/GenBank/DDBJ databases">
        <authorList>
            <person name="Varghese N."/>
            <person name="Submissions S."/>
        </authorList>
    </citation>
    <scope>NUCLEOTIDE SEQUENCE [LARGE SCALE GENOMIC DNA]</scope>
    <source>
        <strain evidence="12">ATCC 35199</strain>
    </source>
</reference>
<dbReference type="InterPro" id="IPR003716">
    <property type="entry name" value="DNA-dir_RNA_pol_omega"/>
</dbReference>
<dbReference type="EMBL" id="FUYN01000001">
    <property type="protein sequence ID" value="SKB28175.1"/>
    <property type="molecule type" value="Genomic_DNA"/>
</dbReference>
<evidence type="ECO:0000256" key="8">
    <source>
        <dbReference type="ARBA" id="ARBA00029924"/>
    </source>
</evidence>
<dbReference type="GO" id="GO:0006351">
    <property type="term" value="P:DNA-templated transcription"/>
    <property type="evidence" value="ECO:0007669"/>
    <property type="project" value="UniProtKB-UniRule"/>
</dbReference>
<keyword evidence="6 10" id="KW-0548">Nucleotidyltransferase</keyword>
<evidence type="ECO:0000256" key="6">
    <source>
        <dbReference type="ARBA" id="ARBA00022695"/>
    </source>
</evidence>
<dbReference type="RefSeq" id="WP_013362071.1">
    <property type="nucleotide sequence ID" value="NZ_CP154629.1"/>
</dbReference>
<keyword evidence="5 10" id="KW-0808">Transferase</keyword>
<proteinExistence type="inferred from homology"/>
<dbReference type="NCBIfam" id="TIGR00690">
    <property type="entry name" value="rpoZ"/>
    <property type="match status" value="1"/>
</dbReference>
<dbReference type="PANTHER" id="PTHR34476">
    <property type="entry name" value="DNA-DIRECTED RNA POLYMERASE SUBUNIT OMEGA"/>
    <property type="match status" value="1"/>
</dbReference>
<evidence type="ECO:0000313" key="12">
    <source>
        <dbReference type="Proteomes" id="UP000243406"/>
    </source>
</evidence>
<evidence type="ECO:0000256" key="3">
    <source>
        <dbReference type="ARBA" id="ARBA00013725"/>
    </source>
</evidence>
<evidence type="ECO:0000256" key="1">
    <source>
        <dbReference type="ARBA" id="ARBA00006711"/>
    </source>
</evidence>
<gene>
    <name evidence="10" type="primary">rpoZ</name>
    <name evidence="11" type="ORF">SAMN02745120_0582</name>
</gene>
<keyword evidence="12" id="KW-1185">Reference proteome</keyword>
<dbReference type="OrthoDB" id="9815459at2"/>
<dbReference type="AlphaFoldDB" id="A0A1T4ZZZ4"/>
<accession>A0A1T4ZZZ4</accession>
<keyword evidence="4 10" id="KW-0240">DNA-directed RNA polymerase</keyword>
<evidence type="ECO:0000256" key="4">
    <source>
        <dbReference type="ARBA" id="ARBA00022478"/>
    </source>
</evidence>
<evidence type="ECO:0000256" key="9">
    <source>
        <dbReference type="ARBA" id="ARBA00048552"/>
    </source>
</evidence>